<evidence type="ECO:0000256" key="2">
    <source>
        <dbReference type="ARBA" id="ARBA00023125"/>
    </source>
</evidence>
<dbReference type="InterPro" id="IPR036390">
    <property type="entry name" value="WH_DNA-bd_sf"/>
</dbReference>
<keyword evidence="6" id="KW-1185">Reference proteome</keyword>
<dbReference type="Gene3D" id="1.10.10.10">
    <property type="entry name" value="Winged helix-like DNA-binding domain superfamily/Winged helix DNA-binding domain"/>
    <property type="match status" value="1"/>
</dbReference>
<feature type="domain" description="HTH arsR-type" evidence="4">
    <location>
        <begin position="21"/>
        <end position="115"/>
    </location>
</feature>
<dbReference type="InterPro" id="IPR016943">
    <property type="entry name" value="UCP030050_HTH"/>
</dbReference>
<dbReference type="InterPro" id="IPR051011">
    <property type="entry name" value="Metal_resp_trans_reg"/>
</dbReference>
<dbReference type="InterPro" id="IPR001845">
    <property type="entry name" value="HTH_ArsR_DNA-bd_dom"/>
</dbReference>
<dbReference type="SMART" id="SM00418">
    <property type="entry name" value="HTH_ARSR"/>
    <property type="match status" value="1"/>
</dbReference>
<dbReference type="SUPFAM" id="SSF46785">
    <property type="entry name" value="Winged helix' DNA-binding domain"/>
    <property type="match status" value="1"/>
</dbReference>
<dbReference type="InterPro" id="IPR036388">
    <property type="entry name" value="WH-like_DNA-bd_sf"/>
</dbReference>
<keyword evidence="3" id="KW-0804">Transcription</keyword>
<evidence type="ECO:0000256" key="3">
    <source>
        <dbReference type="ARBA" id="ARBA00023163"/>
    </source>
</evidence>
<dbReference type="PROSITE" id="PS50987">
    <property type="entry name" value="HTH_ARSR_2"/>
    <property type="match status" value="1"/>
</dbReference>
<evidence type="ECO:0000313" key="5">
    <source>
        <dbReference type="EMBL" id="GGN99850.1"/>
    </source>
</evidence>
<organism evidence="5 6">
    <name type="scientific">Saccharibacillus kuerlensis</name>
    <dbReference type="NCBI Taxonomy" id="459527"/>
    <lineage>
        <taxon>Bacteria</taxon>
        <taxon>Bacillati</taxon>
        <taxon>Bacillota</taxon>
        <taxon>Bacilli</taxon>
        <taxon>Bacillales</taxon>
        <taxon>Paenibacillaceae</taxon>
        <taxon>Saccharibacillus</taxon>
    </lineage>
</organism>
<dbReference type="PIRSF" id="PIRSF030050">
    <property type="entry name" value="UCP030050_HTH"/>
    <property type="match status" value="1"/>
</dbReference>
<keyword evidence="2" id="KW-0238">DNA-binding</keyword>
<reference evidence="6" key="1">
    <citation type="journal article" date="2019" name="Int. J. Syst. Evol. Microbiol.">
        <title>The Global Catalogue of Microorganisms (GCM) 10K type strain sequencing project: providing services to taxonomists for standard genome sequencing and annotation.</title>
        <authorList>
            <consortium name="The Broad Institute Genomics Platform"/>
            <consortium name="The Broad Institute Genome Sequencing Center for Infectious Disease"/>
            <person name="Wu L."/>
            <person name="Ma J."/>
        </authorList>
    </citation>
    <scope>NUCLEOTIDE SEQUENCE [LARGE SCALE GENOMIC DNA]</scope>
    <source>
        <strain evidence="6">CGMCC 1.6964</strain>
    </source>
</reference>
<dbReference type="PANTHER" id="PTHR43132">
    <property type="entry name" value="ARSENICAL RESISTANCE OPERON REPRESSOR ARSR-RELATED"/>
    <property type="match status" value="1"/>
</dbReference>
<comment type="caution">
    <text evidence="5">The sequence shown here is derived from an EMBL/GenBank/DDBJ whole genome shotgun (WGS) entry which is preliminary data.</text>
</comment>
<sequence>MLTHALTYRKVENYCYLEEAMELDITEQSLPVYEALASKVRLNLLALLAERPMNVRELAEASGLSSAIMTMHVRKLETAGLIRTERMSGRGGARKVCSLAEDRIEIILPKAGSDRRSVHPVNVPIGHFTDWEVHPTCGLATTEKMIGQFDDPRFFLSPERVSASILWFGQGFVEYRAPNFLLSSQTPEELEISMEISSEAPGIDENWPSDITFHLNGVELGTWTSPGDYGARRGNLTPAWWPNDINQYGLLKRLKIDRSGTYMDGTPLSSVTLDQISPSSKEWKFRIGVRENAQHVGGVTLFGSGFGNYNQDILFRLYYRDALRPDSQG</sequence>
<gene>
    <name evidence="5" type="ORF">GCM10010969_20380</name>
</gene>
<dbReference type="Proteomes" id="UP000606653">
    <property type="component" value="Unassembled WGS sequence"/>
</dbReference>
<dbReference type="EMBL" id="BMLN01000005">
    <property type="protein sequence ID" value="GGN99850.1"/>
    <property type="molecule type" value="Genomic_DNA"/>
</dbReference>
<protein>
    <submittedName>
        <fullName evidence="5">Transcriptional regulator</fullName>
    </submittedName>
</protein>
<accession>A0ABQ2L2I1</accession>
<keyword evidence="1" id="KW-0805">Transcription regulation</keyword>
<evidence type="ECO:0000313" key="6">
    <source>
        <dbReference type="Proteomes" id="UP000606653"/>
    </source>
</evidence>
<dbReference type="Pfam" id="PF01022">
    <property type="entry name" value="HTH_5"/>
    <property type="match status" value="1"/>
</dbReference>
<dbReference type="PANTHER" id="PTHR43132:SF8">
    <property type="entry name" value="HTH-TYPE TRANSCRIPTIONAL REGULATOR KMTR"/>
    <property type="match status" value="1"/>
</dbReference>
<dbReference type="CDD" id="cd00090">
    <property type="entry name" value="HTH_ARSR"/>
    <property type="match status" value="1"/>
</dbReference>
<evidence type="ECO:0000259" key="4">
    <source>
        <dbReference type="PROSITE" id="PS50987"/>
    </source>
</evidence>
<dbReference type="InterPro" id="IPR011991">
    <property type="entry name" value="ArsR-like_HTH"/>
</dbReference>
<proteinExistence type="predicted"/>
<name>A0ABQ2L2I1_9BACL</name>
<evidence type="ECO:0000256" key="1">
    <source>
        <dbReference type="ARBA" id="ARBA00023015"/>
    </source>
</evidence>